<name>A0A0L7L2D4_OPEBR</name>
<proteinExistence type="predicted"/>
<accession>A0A0L7L2D4</accession>
<sequence length="215" mass="25737">MKYLPICILRIVAGRKVSTLSPFALDLNRVWRCILFDTVRYRLKVLRKRLEETPDNFYLYIKDNKSIREDKIKFCLKLYRDIADLLEFLFMSVTCNLPKLIVNTYHILTEPYESLSFSIIHLIQISILLFSPFVVVEFYSVEVERIRLFLMHKLLDDADPQNKEDVQLFIQYTEFRPFKYRIWRIIPINISLPLVLINLCTTYVIVIINFTHLYG</sequence>
<keyword evidence="1" id="KW-0812">Transmembrane</keyword>
<comment type="caution">
    <text evidence="2">The sequence shown here is derived from an EMBL/GenBank/DDBJ whole genome shotgun (WGS) entry which is preliminary data.</text>
</comment>
<keyword evidence="2" id="KW-0675">Receptor</keyword>
<protein>
    <submittedName>
        <fullName evidence="2">TPATPA infgustatory receptor 30</fullName>
    </submittedName>
</protein>
<dbReference type="AlphaFoldDB" id="A0A0L7L2D4"/>
<evidence type="ECO:0000256" key="1">
    <source>
        <dbReference type="SAM" id="Phobius"/>
    </source>
</evidence>
<dbReference type="EMBL" id="JTDY01003401">
    <property type="protein sequence ID" value="KOB69617.1"/>
    <property type="molecule type" value="Genomic_DNA"/>
</dbReference>
<feature type="transmembrane region" description="Helical" evidence="1">
    <location>
        <begin position="119"/>
        <end position="141"/>
    </location>
</feature>
<keyword evidence="3" id="KW-1185">Reference proteome</keyword>
<keyword evidence="1" id="KW-0472">Membrane</keyword>
<feature type="transmembrane region" description="Helical" evidence="1">
    <location>
        <begin position="85"/>
        <end position="107"/>
    </location>
</feature>
<gene>
    <name evidence="2" type="ORF">OBRU01_16725</name>
</gene>
<evidence type="ECO:0000313" key="3">
    <source>
        <dbReference type="Proteomes" id="UP000037510"/>
    </source>
</evidence>
<keyword evidence="1" id="KW-1133">Transmembrane helix</keyword>
<reference evidence="2 3" key="1">
    <citation type="journal article" date="2015" name="Genome Biol. Evol.">
        <title>The genome of winter moth (Operophtera brumata) provides a genomic perspective on sexual dimorphism and phenology.</title>
        <authorList>
            <person name="Derks M.F."/>
            <person name="Smit S."/>
            <person name="Salis L."/>
            <person name="Schijlen E."/>
            <person name="Bossers A."/>
            <person name="Mateman C."/>
            <person name="Pijl A.S."/>
            <person name="de Ridder D."/>
            <person name="Groenen M.A."/>
            <person name="Visser M.E."/>
            <person name="Megens H.J."/>
        </authorList>
    </citation>
    <scope>NUCLEOTIDE SEQUENCE [LARGE SCALE GENOMIC DNA]</scope>
    <source>
        <strain evidence="2">WM2013NL</strain>
        <tissue evidence="2">Head and thorax</tissue>
    </source>
</reference>
<evidence type="ECO:0000313" key="2">
    <source>
        <dbReference type="EMBL" id="KOB69617.1"/>
    </source>
</evidence>
<organism evidence="2 3">
    <name type="scientific">Operophtera brumata</name>
    <name type="common">Winter moth</name>
    <name type="synonym">Phalaena brumata</name>
    <dbReference type="NCBI Taxonomy" id="104452"/>
    <lineage>
        <taxon>Eukaryota</taxon>
        <taxon>Metazoa</taxon>
        <taxon>Ecdysozoa</taxon>
        <taxon>Arthropoda</taxon>
        <taxon>Hexapoda</taxon>
        <taxon>Insecta</taxon>
        <taxon>Pterygota</taxon>
        <taxon>Neoptera</taxon>
        <taxon>Endopterygota</taxon>
        <taxon>Lepidoptera</taxon>
        <taxon>Glossata</taxon>
        <taxon>Ditrysia</taxon>
        <taxon>Geometroidea</taxon>
        <taxon>Geometridae</taxon>
        <taxon>Larentiinae</taxon>
        <taxon>Operophtera</taxon>
    </lineage>
</organism>
<dbReference type="Proteomes" id="UP000037510">
    <property type="component" value="Unassembled WGS sequence"/>
</dbReference>
<feature type="transmembrane region" description="Helical" evidence="1">
    <location>
        <begin position="186"/>
        <end position="210"/>
    </location>
</feature>